<evidence type="ECO:0000259" key="2">
    <source>
        <dbReference type="Pfam" id="PF04101"/>
    </source>
</evidence>
<dbReference type="AlphaFoldDB" id="A0A450U1X3"/>
<dbReference type="Pfam" id="PF04101">
    <property type="entry name" value="Glyco_tran_28_C"/>
    <property type="match status" value="1"/>
</dbReference>
<dbReference type="SUPFAM" id="SSF53756">
    <property type="entry name" value="UDP-Glycosyltransferase/glycogen phosphorylase"/>
    <property type="match status" value="1"/>
</dbReference>
<dbReference type="PANTHER" id="PTHR43025">
    <property type="entry name" value="MONOGALACTOSYLDIACYLGLYCEROL SYNTHASE"/>
    <property type="match status" value="1"/>
</dbReference>
<dbReference type="Gene3D" id="3.40.50.2000">
    <property type="entry name" value="Glycogen Phosphorylase B"/>
    <property type="match status" value="1"/>
</dbReference>
<dbReference type="GO" id="GO:0016758">
    <property type="term" value="F:hexosyltransferase activity"/>
    <property type="evidence" value="ECO:0007669"/>
    <property type="project" value="InterPro"/>
</dbReference>
<proteinExistence type="predicted"/>
<evidence type="ECO:0000256" key="1">
    <source>
        <dbReference type="SAM" id="MobiDB-lite"/>
    </source>
</evidence>
<dbReference type="PANTHER" id="PTHR43025:SF3">
    <property type="entry name" value="MONOGALACTOSYLDIACYLGLYCEROL SYNTHASE 1, CHLOROPLASTIC"/>
    <property type="match status" value="1"/>
</dbReference>
<organism evidence="3">
    <name type="scientific">Candidatus Kentrum sp. FW</name>
    <dbReference type="NCBI Taxonomy" id="2126338"/>
    <lineage>
        <taxon>Bacteria</taxon>
        <taxon>Pseudomonadati</taxon>
        <taxon>Pseudomonadota</taxon>
        <taxon>Gammaproteobacteria</taxon>
        <taxon>Candidatus Kentrum</taxon>
    </lineage>
</organism>
<accession>A0A450U1X3</accession>
<sequence>MNTENVKSSTRPLPYSKPEPSVHFFLTRAGGGHYAALAALRAVIMEQQRPWRIDVTESMELFEPLDTYKKLFGISGGELYNRMLQKGWTWAYHMLLPLNRKAIQYRYEAGLEIATEHWRRIQPDVVVSLIPFFNRNLWDSLQRARPGTPVITVATDLADYPPHYWIEPKTQNYLVCGSERLVEQARAMGIAEDHIFRTSGMVIHPKFHEPVPGDRGAQRRELGLEPERPTGIVSFGGHGSKVMVDIVRNLARFGDELQLILIRGHNEKLADTLRGTCPRLRKCVIGFTDRMPCYMRLADFFIGKPGPSSISEALAMRLPVIVERNISTMPQERYNTDWIRERQVGLVIDSFKNIAGAVETLLRSGELARYRANTMKHQNRAVFEVPDIIQAVLERTKYSSEATNKPRVGKNPYGGIRKNPMSSTSMKQGSLVLALQASIPFTNRVVP</sequence>
<reference evidence="3" key="1">
    <citation type="submission" date="2019-02" db="EMBL/GenBank/DDBJ databases">
        <authorList>
            <person name="Gruber-Vodicka R. H."/>
            <person name="Seah K. B. B."/>
        </authorList>
    </citation>
    <scope>NUCLEOTIDE SEQUENCE</scope>
    <source>
        <strain evidence="3">BECK_BZ131</strain>
    </source>
</reference>
<feature type="domain" description="Glycosyl transferase family 28 C-terminal" evidence="2">
    <location>
        <begin position="236"/>
        <end position="390"/>
    </location>
</feature>
<dbReference type="InterPro" id="IPR050519">
    <property type="entry name" value="Glycosyltransf_28_UgtP"/>
</dbReference>
<gene>
    <name evidence="3" type="ORF">BECKFW1821C_GA0114237_11075</name>
</gene>
<evidence type="ECO:0000313" key="3">
    <source>
        <dbReference type="EMBL" id="VFJ76655.1"/>
    </source>
</evidence>
<feature type="region of interest" description="Disordered" evidence="1">
    <location>
        <begin position="400"/>
        <end position="421"/>
    </location>
</feature>
<protein>
    <submittedName>
        <fullName evidence="3">1,2-diacylglycerol 3-beta-galactosyltransferase</fullName>
    </submittedName>
</protein>
<keyword evidence="3" id="KW-0328">Glycosyltransferase</keyword>
<name>A0A450U1X3_9GAMM</name>
<dbReference type="EMBL" id="CAADFE010000107">
    <property type="protein sequence ID" value="VFJ76655.1"/>
    <property type="molecule type" value="Genomic_DNA"/>
</dbReference>
<keyword evidence="3" id="KW-0808">Transferase</keyword>
<dbReference type="InterPro" id="IPR007235">
    <property type="entry name" value="Glyco_trans_28_C"/>
</dbReference>